<gene>
    <name evidence="6" type="ORF">LSAT_V11C100023310</name>
</gene>
<evidence type="ECO:0000259" key="5">
    <source>
        <dbReference type="Pfam" id="PF25598"/>
    </source>
</evidence>
<comment type="function">
    <text evidence="2">Functions as an E3 ubiquitin ligase.</text>
</comment>
<keyword evidence="1 2" id="KW-0833">Ubl conjugation pathway</keyword>
<dbReference type="Pfam" id="PF25598">
    <property type="entry name" value="ARM_PUB"/>
    <property type="match status" value="1"/>
</dbReference>
<dbReference type="Pfam" id="PF22936">
    <property type="entry name" value="Pol_BBD"/>
    <property type="match status" value="1"/>
</dbReference>
<dbReference type="InterPro" id="IPR054722">
    <property type="entry name" value="PolX-like_BBD"/>
</dbReference>
<evidence type="ECO:0000313" key="6">
    <source>
        <dbReference type="EMBL" id="KAJ0226540.1"/>
    </source>
</evidence>
<dbReference type="EC" id="2.3.2.27" evidence="2"/>
<comment type="pathway">
    <text evidence="2">Protein modification; protein ubiquitination.</text>
</comment>
<organism evidence="6 7">
    <name type="scientific">Lactuca sativa</name>
    <name type="common">Garden lettuce</name>
    <dbReference type="NCBI Taxonomy" id="4236"/>
    <lineage>
        <taxon>Eukaryota</taxon>
        <taxon>Viridiplantae</taxon>
        <taxon>Streptophyta</taxon>
        <taxon>Embryophyta</taxon>
        <taxon>Tracheophyta</taxon>
        <taxon>Spermatophyta</taxon>
        <taxon>Magnoliopsida</taxon>
        <taxon>eudicotyledons</taxon>
        <taxon>Gunneridae</taxon>
        <taxon>Pentapetalae</taxon>
        <taxon>asterids</taxon>
        <taxon>campanulids</taxon>
        <taxon>Asterales</taxon>
        <taxon>Asteraceae</taxon>
        <taxon>Cichorioideae</taxon>
        <taxon>Cichorieae</taxon>
        <taxon>Lactucinae</taxon>
        <taxon>Lactuca</taxon>
    </lineage>
</organism>
<feature type="region of interest" description="Disordered" evidence="3">
    <location>
        <begin position="71"/>
        <end position="93"/>
    </location>
</feature>
<reference evidence="6 7" key="1">
    <citation type="journal article" date="2017" name="Nat. Commun.">
        <title>Genome assembly with in vitro proximity ligation data and whole-genome triplication in lettuce.</title>
        <authorList>
            <person name="Reyes-Chin-Wo S."/>
            <person name="Wang Z."/>
            <person name="Yang X."/>
            <person name="Kozik A."/>
            <person name="Arikit S."/>
            <person name="Song C."/>
            <person name="Xia L."/>
            <person name="Froenicke L."/>
            <person name="Lavelle D.O."/>
            <person name="Truco M.J."/>
            <person name="Xia R."/>
            <person name="Zhu S."/>
            <person name="Xu C."/>
            <person name="Xu H."/>
            <person name="Xu X."/>
            <person name="Cox K."/>
            <person name="Korf I."/>
            <person name="Meyers B.C."/>
            <person name="Michelmore R.W."/>
        </authorList>
    </citation>
    <scope>NUCLEOTIDE SEQUENCE [LARGE SCALE GENOMIC DNA]</scope>
    <source>
        <strain evidence="7">cv. Salinas</strain>
        <tissue evidence="6">Seedlings</tissue>
    </source>
</reference>
<accession>A0A9R1XT73</accession>
<dbReference type="EMBL" id="NBSK02000001">
    <property type="protein sequence ID" value="KAJ0226540.1"/>
    <property type="molecule type" value="Genomic_DNA"/>
</dbReference>
<sequence>MNLTNVIGFYVASAAVLKLFPLGFAPRVSLTHSGISLHKPKAMNCSSNRYMGSPPLLSPAPSGAAPAFSVGRGRGGGSGGRGAFRGGRGRGRRPPHCQLCRLNEHFASACPRLSTFASNSIPNERDLTKAFLANCRVTPPAPDRYVDSGASDHMVSSSGSVTQSEPFHGDGSVHFGNGTTLPITSIGTSTLTNRINLRDVLVVPKLTKNLLFVSKLTSDNDVDVLFSKNSCSIQDPVVFHSLHQSWCTINAPSGIERFPTPRLPISRTEIIKLLKDSKSPQLQLKSLKRLKTIVMENEKNRRLMESAGAADCLASILVNVDNNTMSSPQAGEVSDDDDFVSTEADEAVSILYHLQLSPTGLKSLYGKTGDFVETLTRVMERAASFKSRAYAVMLLKAMLDVAEPMQVTSLNPRFFMVLVQILVDEISRKATKATLKLLISVCPWGRNRIKTAEAGAVPVLIDILLDCTEKRVSEMIIVVLDQLCQCAERRSELLKHGGGLAVVSKKIFRVSSVASERAVSILHSVAKFSGNRSVLREMLQLGVVGKLCLVLQVDCGRKTKESASEILKMHSRVWKNSFCIPYNLSVSYPS</sequence>
<dbReference type="PANTHER" id="PTHR22849">
    <property type="entry name" value="WDSAM1 PROTEIN"/>
    <property type="match status" value="1"/>
</dbReference>
<proteinExistence type="predicted"/>
<protein>
    <recommendedName>
        <fullName evidence="2">U-box domain-containing protein</fullName>
        <ecNumber evidence="2">2.3.2.27</ecNumber>
    </recommendedName>
    <alternativeName>
        <fullName evidence="2">RING-type E3 ubiquitin transferase PUB</fullName>
    </alternativeName>
</protein>
<keyword evidence="2" id="KW-0808">Transferase</keyword>
<feature type="domain" description="U-box" evidence="5">
    <location>
        <begin position="269"/>
        <end position="585"/>
    </location>
</feature>
<dbReference type="InterPro" id="IPR045185">
    <property type="entry name" value="PUB22/23/24-like"/>
</dbReference>
<feature type="compositionally biased region" description="Gly residues" evidence="3">
    <location>
        <begin position="72"/>
        <end position="86"/>
    </location>
</feature>
<evidence type="ECO:0000256" key="3">
    <source>
        <dbReference type="SAM" id="MobiDB-lite"/>
    </source>
</evidence>
<dbReference type="PANTHER" id="PTHR22849:SF167">
    <property type="entry name" value="U-BOX DOMAIN-CONTAINING PROTEIN"/>
    <property type="match status" value="1"/>
</dbReference>
<dbReference type="Gene3D" id="1.25.10.10">
    <property type="entry name" value="Leucine-rich Repeat Variant"/>
    <property type="match status" value="1"/>
</dbReference>
<dbReference type="InterPro" id="IPR016024">
    <property type="entry name" value="ARM-type_fold"/>
</dbReference>
<dbReference type="Proteomes" id="UP000235145">
    <property type="component" value="Unassembled WGS sequence"/>
</dbReference>
<dbReference type="InterPro" id="IPR058678">
    <property type="entry name" value="ARM_PUB"/>
</dbReference>
<dbReference type="AlphaFoldDB" id="A0A9R1XT73"/>
<dbReference type="SUPFAM" id="SSF48371">
    <property type="entry name" value="ARM repeat"/>
    <property type="match status" value="1"/>
</dbReference>
<dbReference type="InterPro" id="IPR011989">
    <property type="entry name" value="ARM-like"/>
</dbReference>
<keyword evidence="7" id="KW-1185">Reference proteome</keyword>
<evidence type="ECO:0000259" key="4">
    <source>
        <dbReference type="Pfam" id="PF22936"/>
    </source>
</evidence>
<name>A0A9R1XT73_LACSA</name>
<comment type="caution">
    <text evidence="6">The sequence shown here is derived from an EMBL/GenBank/DDBJ whole genome shotgun (WGS) entry which is preliminary data.</text>
</comment>
<evidence type="ECO:0000256" key="1">
    <source>
        <dbReference type="ARBA" id="ARBA00022786"/>
    </source>
</evidence>
<dbReference type="GO" id="GO:0016567">
    <property type="term" value="P:protein ubiquitination"/>
    <property type="evidence" value="ECO:0007669"/>
    <property type="project" value="UniProtKB-UniRule"/>
</dbReference>
<feature type="domain" description="Retrovirus-related Pol polyprotein from transposon TNT 1-94-like beta-barrel" evidence="4">
    <location>
        <begin position="145"/>
        <end position="218"/>
    </location>
</feature>
<comment type="catalytic activity">
    <reaction evidence="2">
        <text>S-ubiquitinyl-[E2 ubiquitin-conjugating enzyme]-L-cysteine + [acceptor protein]-L-lysine = [E2 ubiquitin-conjugating enzyme]-L-cysteine + N(6)-ubiquitinyl-[acceptor protein]-L-lysine.</text>
        <dbReference type="EC" id="2.3.2.27"/>
    </reaction>
</comment>
<evidence type="ECO:0000256" key="2">
    <source>
        <dbReference type="RuleBase" id="RU369093"/>
    </source>
</evidence>
<dbReference type="GO" id="GO:0061630">
    <property type="term" value="F:ubiquitin protein ligase activity"/>
    <property type="evidence" value="ECO:0007669"/>
    <property type="project" value="UniProtKB-UniRule"/>
</dbReference>
<evidence type="ECO:0000313" key="7">
    <source>
        <dbReference type="Proteomes" id="UP000235145"/>
    </source>
</evidence>